<evidence type="ECO:0000259" key="2">
    <source>
        <dbReference type="Pfam" id="PF17289"/>
    </source>
</evidence>
<gene>
    <name evidence="3" type="ORF">DES40_0203</name>
</gene>
<organism evidence="3 4">
    <name type="scientific">Litorimonas taeanensis</name>
    <dbReference type="NCBI Taxonomy" id="568099"/>
    <lineage>
        <taxon>Bacteria</taxon>
        <taxon>Pseudomonadati</taxon>
        <taxon>Pseudomonadota</taxon>
        <taxon>Alphaproteobacteria</taxon>
        <taxon>Maricaulales</taxon>
        <taxon>Robiginitomaculaceae</taxon>
    </lineage>
</organism>
<evidence type="ECO:0000313" key="3">
    <source>
        <dbReference type="EMBL" id="RKQ70900.1"/>
    </source>
</evidence>
<comment type="caution">
    <text evidence="3">The sequence shown here is derived from an EMBL/GenBank/DDBJ whole genome shotgun (WGS) entry which is preliminary data.</text>
</comment>
<dbReference type="Pfam" id="PF17289">
    <property type="entry name" value="Terminase_6C"/>
    <property type="match status" value="1"/>
</dbReference>
<evidence type="ECO:0000256" key="1">
    <source>
        <dbReference type="ARBA" id="ARBA00022612"/>
    </source>
</evidence>
<dbReference type="EMBL" id="RBII01000001">
    <property type="protein sequence ID" value="RKQ70900.1"/>
    <property type="molecule type" value="Genomic_DNA"/>
</dbReference>
<dbReference type="Gene3D" id="3.30.420.240">
    <property type="match status" value="1"/>
</dbReference>
<sequence>MGPAWANFIQNLSSNDYAAIGDYWDFTARPDQKPPSIDWLVWILLGGRGCGKTRTGAEWISRRAETVGRIALIAPNLNDAREVMLEGESGLLNIGFPRKRPRYIASRRRLEWPNGALGYLFSAEDPDSLRGPQFNAAWADEFCAWAYPEAALANLRLGLRLGDKPQLVMTTTPRPIPALIKLMQAKSTIVYRAKTQDNYTNLSPAFLSMMEDTYGGTRLGRQELSGEILLDQAHALWSYAMIEACQYREDIPALDRIVISLDPPVTSGEKSDHCGIIVAGRQGQGRTAKAFVLQDASIQGVSPERWARTAIDLFKAWEADELLVEVNQGGDLVKTVIGSIDPNIPVKTVFATKSKKARAEPVAAFYEQGRVVHAARLEALESELLTLGTSAQKGSPDRADALVWAVTHLLTQGGLPPKIRSI</sequence>
<proteinExistence type="predicted"/>
<keyword evidence="1" id="KW-1188">Viral release from host cell</keyword>
<keyword evidence="4" id="KW-1185">Reference proteome</keyword>
<evidence type="ECO:0000313" key="4">
    <source>
        <dbReference type="Proteomes" id="UP000282211"/>
    </source>
</evidence>
<dbReference type="InParanoid" id="A0A420WIQ6"/>
<dbReference type="AlphaFoldDB" id="A0A420WIQ6"/>
<name>A0A420WIQ6_9PROT</name>
<dbReference type="InterPro" id="IPR027417">
    <property type="entry name" value="P-loop_NTPase"/>
</dbReference>
<accession>A0A420WIQ6</accession>
<dbReference type="Gene3D" id="3.40.50.300">
    <property type="entry name" value="P-loop containing nucleotide triphosphate hydrolases"/>
    <property type="match status" value="1"/>
</dbReference>
<dbReference type="Pfam" id="PF03237">
    <property type="entry name" value="Terminase_6N"/>
    <property type="match status" value="1"/>
</dbReference>
<protein>
    <submittedName>
        <fullName evidence="3">Phage terminase large subunit-like protein</fullName>
    </submittedName>
</protein>
<feature type="domain" description="Terminase large subunit gp17-like C-terminal" evidence="2">
    <location>
        <begin position="260"/>
        <end position="408"/>
    </location>
</feature>
<dbReference type="Proteomes" id="UP000282211">
    <property type="component" value="Unassembled WGS sequence"/>
</dbReference>
<reference evidence="3 4" key="1">
    <citation type="submission" date="2018-10" db="EMBL/GenBank/DDBJ databases">
        <title>Genomic Encyclopedia of Type Strains, Phase IV (KMG-IV): sequencing the most valuable type-strain genomes for metagenomic binning, comparative biology and taxonomic classification.</title>
        <authorList>
            <person name="Goeker M."/>
        </authorList>
    </citation>
    <scope>NUCLEOTIDE SEQUENCE [LARGE SCALE GENOMIC DNA]</scope>
    <source>
        <strain evidence="3 4">DSM 22008</strain>
    </source>
</reference>
<dbReference type="InterPro" id="IPR035421">
    <property type="entry name" value="Terminase_6C"/>
</dbReference>